<dbReference type="PIRSF" id="PIRSF016262">
    <property type="entry name" value="LPLase"/>
    <property type="match status" value="1"/>
</dbReference>
<feature type="binding site" evidence="6 9">
    <location>
        <begin position="66"/>
        <end position="73"/>
    </location>
    <ligand>
        <name>substrate</name>
    </ligand>
</feature>
<dbReference type="EMBL" id="FOUB01000022">
    <property type="protein sequence ID" value="SFM30266.1"/>
    <property type="molecule type" value="Genomic_DNA"/>
</dbReference>
<evidence type="ECO:0000256" key="2">
    <source>
        <dbReference type="ARBA" id="ARBA00022490"/>
    </source>
</evidence>
<keyword evidence="13" id="KW-1185">Reference proteome</keyword>
<comment type="function">
    <text evidence="5 6 7">Catalyzes the transfer of endogenously produced octanoic acid from octanoyl-acyl-carrier-protein onto the lipoyl domains of lipoate-dependent enzymes. Lipoyl-ACP can also act as a substrate although octanoyl-ACP is likely to be the physiological substrate.</text>
</comment>
<feature type="binding site" evidence="6 9">
    <location>
        <begin position="133"/>
        <end position="135"/>
    </location>
    <ligand>
        <name>substrate</name>
    </ligand>
</feature>
<dbReference type="SUPFAM" id="SSF55681">
    <property type="entry name" value="Class II aaRS and biotin synthetases"/>
    <property type="match status" value="1"/>
</dbReference>
<dbReference type="InterPro" id="IPR045864">
    <property type="entry name" value="aa-tRNA-synth_II/BPL/LPL"/>
</dbReference>
<comment type="similarity">
    <text evidence="6 7">Belongs to the LipB family.</text>
</comment>
<dbReference type="CDD" id="cd16444">
    <property type="entry name" value="LipB"/>
    <property type="match status" value="1"/>
</dbReference>
<evidence type="ECO:0000256" key="8">
    <source>
        <dbReference type="PIRSR" id="PIRSR016262-1"/>
    </source>
</evidence>
<keyword evidence="3 6" id="KW-0808">Transferase</keyword>
<dbReference type="InterPro" id="IPR000544">
    <property type="entry name" value="Octanoyltransferase"/>
</dbReference>
<dbReference type="NCBIfam" id="TIGR00214">
    <property type="entry name" value="lipB"/>
    <property type="match status" value="1"/>
</dbReference>
<evidence type="ECO:0000256" key="1">
    <source>
        <dbReference type="ARBA" id="ARBA00004821"/>
    </source>
</evidence>
<dbReference type="Pfam" id="PF21948">
    <property type="entry name" value="LplA-B_cat"/>
    <property type="match status" value="1"/>
</dbReference>
<dbReference type="InterPro" id="IPR020605">
    <property type="entry name" value="Octanoyltransferase_CS"/>
</dbReference>
<comment type="subcellular location">
    <subcellularLocation>
        <location evidence="6">Cytoplasm</location>
    </subcellularLocation>
</comment>
<dbReference type="EC" id="2.3.1.181" evidence="6 7"/>
<dbReference type="PROSITE" id="PS01313">
    <property type="entry name" value="LIPB"/>
    <property type="match status" value="1"/>
</dbReference>
<dbReference type="PANTHER" id="PTHR10993">
    <property type="entry name" value="OCTANOYLTRANSFERASE"/>
    <property type="match status" value="1"/>
</dbReference>
<dbReference type="Proteomes" id="UP000183287">
    <property type="component" value="Unassembled WGS sequence"/>
</dbReference>
<dbReference type="PROSITE" id="PS51733">
    <property type="entry name" value="BPL_LPL_CATALYTIC"/>
    <property type="match status" value="1"/>
</dbReference>
<evidence type="ECO:0000256" key="6">
    <source>
        <dbReference type="HAMAP-Rule" id="MF_00013"/>
    </source>
</evidence>
<dbReference type="STRING" id="44574.AAW31_11380"/>
<evidence type="ECO:0000259" key="11">
    <source>
        <dbReference type="PROSITE" id="PS51733"/>
    </source>
</evidence>
<gene>
    <name evidence="6" type="primary">lipB</name>
    <name evidence="12" type="ORF">SAMN05421863_102237</name>
</gene>
<dbReference type="GO" id="GO:0009249">
    <property type="term" value="P:protein lipoylation"/>
    <property type="evidence" value="ECO:0007669"/>
    <property type="project" value="InterPro"/>
</dbReference>
<dbReference type="RefSeq" id="WP_074905405.1">
    <property type="nucleotide sequence ID" value="NZ_FOUB01000022.1"/>
</dbReference>
<reference evidence="13" key="1">
    <citation type="submission" date="2016-10" db="EMBL/GenBank/DDBJ databases">
        <authorList>
            <person name="Varghese N."/>
            <person name="Submissions S."/>
        </authorList>
    </citation>
    <scope>NUCLEOTIDE SEQUENCE [LARGE SCALE GENOMIC DNA]</scope>
    <source>
        <strain evidence="13">Nm44</strain>
    </source>
</reference>
<dbReference type="UniPathway" id="UPA00538">
    <property type="reaction ID" value="UER00592"/>
</dbReference>
<evidence type="ECO:0000256" key="9">
    <source>
        <dbReference type="PIRSR" id="PIRSR016262-2"/>
    </source>
</evidence>
<keyword evidence="2 6" id="KW-0963">Cytoplasm</keyword>
<dbReference type="GO" id="GO:0005737">
    <property type="term" value="C:cytoplasm"/>
    <property type="evidence" value="ECO:0007669"/>
    <property type="project" value="UniProtKB-SubCell"/>
</dbReference>
<comment type="miscellaneous">
    <text evidence="6">In the reaction, the free carboxyl group of octanoic acid is attached via an amide linkage to the epsilon-amino group of a specific lysine residue of lipoyl domains of lipoate-dependent enzymes.</text>
</comment>
<dbReference type="Gene3D" id="3.30.930.10">
    <property type="entry name" value="Bira Bifunctional Protein, Domain 2"/>
    <property type="match status" value="1"/>
</dbReference>
<organism evidence="12 13">
    <name type="scientific">Nitrosomonas communis</name>
    <dbReference type="NCBI Taxonomy" id="44574"/>
    <lineage>
        <taxon>Bacteria</taxon>
        <taxon>Pseudomonadati</taxon>
        <taxon>Pseudomonadota</taxon>
        <taxon>Betaproteobacteria</taxon>
        <taxon>Nitrosomonadales</taxon>
        <taxon>Nitrosomonadaceae</taxon>
        <taxon>Nitrosomonas</taxon>
    </lineage>
</organism>
<dbReference type="FunFam" id="3.30.930.10:FF:000020">
    <property type="entry name" value="Octanoyltransferase"/>
    <property type="match status" value="1"/>
</dbReference>
<feature type="binding site" evidence="6 9">
    <location>
        <begin position="146"/>
        <end position="148"/>
    </location>
    <ligand>
        <name>substrate</name>
    </ligand>
</feature>
<dbReference type="GO" id="GO:0033819">
    <property type="term" value="F:lipoyl(octanoyl) transferase activity"/>
    <property type="evidence" value="ECO:0007669"/>
    <property type="project" value="UniProtKB-EC"/>
</dbReference>
<dbReference type="OrthoDB" id="9787061at2"/>
<dbReference type="AlphaFoldDB" id="A0A1I4PRQ9"/>
<evidence type="ECO:0000256" key="10">
    <source>
        <dbReference type="PIRSR" id="PIRSR016262-3"/>
    </source>
</evidence>
<dbReference type="NCBIfam" id="NF010922">
    <property type="entry name" value="PRK14342.1"/>
    <property type="match status" value="1"/>
</dbReference>
<dbReference type="InterPro" id="IPR004143">
    <property type="entry name" value="BPL_LPL_catalytic"/>
</dbReference>
<protein>
    <recommendedName>
        <fullName evidence="6 7">Octanoyltransferase</fullName>
        <ecNumber evidence="6 7">2.3.1.181</ecNumber>
    </recommendedName>
    <alternativeName>
        <fullName evidence="6">Lipoate-protein ligase B</fullName>
    </alternativeName>
    <alternativeName>
        <fullName evidence="6">Lipoyl/octanoyl transferase</fullName>
    </alternativeName>
    <alternativeName>
        <fullName evidence="6">Octanoyl-[acyl-carrier-protein]-protein N-octanoyltransferase</fullName>
    </alternativeName>
</protein>
<evidence type="ECO:0000256" key="7">
    <source>
        <dbReference type="PIRNR" id="PIRNR016262"/>
    </source>
</evidence>
<evidence type="ECO:0000256" key="5">
    <source>
        <dbReference type="ARBA" id="ARBA00024732"/>
    </source>
</evidence>
<dbReference type="HAMAP" id="MF_00013">
    <property type="entry name" value="LipB"/>
    <property type="match status" value="1"/>
</dbReference>
<sequence length="204" mass="23018">MKIRKLGTIDYLVAWQAMKDFTVRRTEHTPDEIWLLQHPPVYTQGIAGRPEHLLYQNDIPVIKTDRGGQITFHGPGQLITYLLLDLRRLKLHVRELVRKMEGAVIDLLQEYRVNAEGRVDAPGVYVSNAKIASLGLKIKNGYCYHGIALNVDMDLTPFSAINPCGYAGLRVTQTKDLGIADEMEVLGLKMIKKLQIKLAEGRNI</sequence>
<name>A0A1I4PRQ9_9PROT</name>
<evidence type="ECO:0000313" key="13">
    <source>
        <dbReference type="Proteomes" id="UP000183287"/>
    </source>
</evidence>
<accession>A0A1I4PRQ9</accession>
<evidence type="ECO:0000313" key="12">
    <source>
        <dbReference type="EMBL" id="SFM30266.1"/>
    </source>
</evidence>
<feature type="active site" description="Acyl-thioester intermediate" evidence="6 8">
    <location>
        <position position="164"/>
    </location>
</feature>
<feature type="site" description="Lowers pKa of active site Cys" evidence="6 10">
    <location>
        <position position="130"/>
    </location>
</feature>
<comment type="pathway">
    <text evidence="1 6 7">Protein modification; protein lipoylation via endogenous pathway; protein N(6)-(lipoyl)lysine from octanoyl-[acyl-carrier-protein]: step 1/2.</text>
</comment>
<comment type="catalytic activity">
    <reaction evidence="6 7">
        <text>octanoyl-[ACP] + L-lysyl-[protein] = N(6)-octanoyl-L-lysyl-[protein] + holo-[ACP] + H(+)</text>
        <dbReference type="Rhea" id="RHEA:17665"/>
        <dbReference type="Rhea" id="RHEA-COMP:9636"/>
        <dbReference type="Rhea" id="RHEA-COMP:9685"/>
        <dbReference type="Rhea" id="RHEA-COMP:9752"/>
        <dbReference type="Rhea" id="RHEA-COMP:9928"/>
        <dbReference type="ChEBI" id="CHEBI:15378"/>
        <dbReference type="ChEBI" id="CHEBI:29969"/>
        <dbReference type="ChEBI" id="CHEBI:64479"/>
        <dbReference type="ChEBI" id="CHEBI:78463"/>
        <dbReference type="ChEBI" id="CHEBI:78809"/>
        <dbReference type="EC" id="2.3.1.181"/>
    </reaction>
</comment>
<feature type="domain" description="BPL/LPL catalytic" evidence="11">
    <location>
        <begin position="27"/>
        <end position="202"/>
    </location>
</feature>
<proteinExistence type="inferred from homology"/>
<evidence type="ECO:0000256" key="4">
    <source>
        <dbReference type="ARBA" id="ARBA00023315"/>
    </source>
</evidence>
<dbReference type="PANTHER" id="PTHR10993:SF7">
    <property type="entry name" value="LIPOYLTRANSFERASE 2, MITOCHONDRIAL-RELATED"/>
    <property type="match status" value="1"/>
</dbReference>
<keyword evidence="4 6" id="KW-0012">Acyltransferase</keyword>
<evidence type="ECO:0000256" key="3">
    <source>
        <dbReference type="ARBA" id="ARBA00022679"/>
    </source>
</evidence>